<dbReference type="RefSeq" id="WP_264282521.1">
    <property type="nucleotide sequence ID" value="NZ_CP107006.1"/>
</dbReference>
<gene>
    <name evidence="2" type="ORF">MKQ68_06055</name>
</gene>
<accession>A0ABY6J4Q3</accession>
<feature type="domain" description="HipA-like kinase" evidence="1">
    <location>
        <begin position="25"/>
        <end position="257"/>
    </location>
</feature>
<dbReference type="Pfam" id="PF20613">
    <property type="entry name" value="HipA_2"/>
    <property type="match status" value="1"/>
</dbReference>
<keyword evidence="2" id="KW-0808">Transferase</keyword>
<name>A0ABY6J4Q3_9BACT</name>
<sequence>MTFITGEEMTIQTPVLRSVNVVRYVTPLREGGSLPAIVEADDGFLYVLKFRGAGQGLKALVADLIGGELARALGFKVPEIVFANLDSSFGRTEPDEEIQDLLRASEGTNLALHYLSGAITYEPAVMRVDDRLSSQIVWLDCLITNVDRTPRNTNMLSWNRELWLIDHGASLYFHHSWDNWEEQARRPFVQVKDHVLLPWASQLPEVDAEFKAKLTPELVNNIVAMVPDEWLTGYGIDASPAERREVYANFLLTRINSSEIFVNEAQNARKALI</sequence>
<protein>
    <submittedName>
        <fullName evidence="2">Aminotransferase class I and II</fullName>
    </submittedName>
</protein>
<dbReference type="Proteomes" id="UP001162741">
    <property type="component" value="Chromosome"/>
</dbReference>
<organism evidence="2 3">
    <name type="scientific">Chitinophaga horti</name>
    <dbReference type="NCBI Taxonomy" id="2920382"/>
    <lineage>
        <taxon>Bacteria</taxon>
        <taxon>Pseudomonadati</taxon>
        <taxon>Bacteroidota</taxon>
        <taxon>Chitinophagia</taxon>
        <taxon>Chitinophagales</taxon>
        <taxon>Chitinophagaceae</taxon>
        <taxon>Chitinophaga</taxon>
    </lineage>
</organism>
<proteinExistence type="predicted"/>
<dbReference type="GO" id="GO:0008483">
    <property type="term" value="F:transaminase activity"/>
    <property type="evidence" value="ECO:0007669"/>
    <property type="project" value="UniProtKB-KW"/>
</dbReference>
<evidence type="ECO:0000313" key="2">
    <source>
        <dbReference type="EMBL" id="UYQ94653.1"/>
    </source>
</evidence>
<reference evidence="2" key="1">
    <citation type="submission" date="2022-10" db="EMBL/GenBank/DDBJ databases">
        <title>Chitinophaga sp. nov., isolated from soil.</title>
        <authorList>
            <person name="Jeon C.O."/>
        </authorList>
    </citation>
    <scope>NUCLEOTIDE SEQUENCE</scope>
    <source>
        <strain evidence="2">R8</strain>
    </source>
</reference>
<keyword evidence="3" id="KW-1185">Reference proteome</keyword>
<evidence type="ECO:0000259" key="1">
    <source>
        <dbReference type="Pfam" id="PF20613"/>
    </source>
</evidence>
<keyword evidence="2" id="KW-0032">Aminotransferase</keyword>
<dbReference type="EMBL" id="CP107006">
    <property type="protein sequence ID" value="UYQ94653.1"/>
    <property type="molecule type" value="Genomic_DNA"/>
</dbReference>
<evidence type="ECO:0000313" key="3">
    <source>
        <dbReference type="Proteomes" id="UP001162741"/>
    </source>
</evidence>
<dbReference type="InterPro" id="IPR046748">
    <property type="entry name" value="HipA_2"/>
</dbReference>